<dbReference type="InterPro" id="IPR046252">
    <property type="entry name" value="DUF6285"/>
</dbReference>
<evidence type="ECO:0000259" key="1">
    <source>
        <dbReference type="Pfam" id="PF19802"/>
    </source>
</evidence>
<organism evidence="2 3">
    <name type="scientific">Candidatus Marimicrobium litorale</name>
    <dbReference type="NCBI Taxonomy" id="2518991"/>
    <lineage>
        <taxon>Bacteria</taxon>
        <taxon>Pseudomonadati</taxon>
        <taxon>Pseudomonadota</taxon>
        <taxon>Gammaproteobacteria</taxon>
        <taxon>Cellvibrionales</taxon>
        <taxon>Halieaceae</taxon>
        <taxon>Marimicrobium</taxon>
    </lineage>
</organism>
<accession>A0ABT3T4R0</accession>
<gene>
    <name evidence="2" type="ORF">EYC82_07810</name>
</gene>
<feature type="domain" description="DUF6285" evidence="1">
    <location>
        <begin position="24"/>
        <end position="111"/>
    </location>
</feature>
<reference evidence="2" key="1">
    <citation type="submission" date="2019-02" db="EMBL/GenBank/DDBJ databases">
        <authorList>
            <person name="Li S.-H."/>
        </authorList>
    </citation>
    <scope>NUCLEOTIDE SEQUENCE</scope>
    <source>
        <strain evidence="2">IMCC11814</strain>
    </source>
</reference>
<evidence type="ECO:0000313" key="2">
    <source>
        <dbReference type="EMBL" id="MCX2977257.1"/>
    </source>
</evidence>
<dbReference type="Pfam" id="PF19802">
    <property type="entry name" value="DUF6285"/>
    <property type="match status" value="1"/>
</dbReference>
<keyword evidence="3" id="KW-1185">Reference proteome</keyword>
<dbReference type="EMBL" id="SHNO01000001">
    <property type="protein sequence ID" value="MCX2977257.1"/>
    <property type="molecule type" value="Genomic_DNA"/>
</dbReference>
<dbReference type="RefSeq" id="WP_279248986.1">
    <property type="nucleotide sequence ID" value="NZ_SHNO01000001.1"/>
</dbReference>
<proteinExistence type="predicted"/>
<sequence>MSGTDSEELLAAVRAFLKSEVLGELDGFKAYQLRVAANALGIVERELALGEAVVALDREMAAILQIDNGAEPLPRIIAQRLKACSIALDERVLSYLRRRAQLVLAIDNPRYSGLQQSLQRWGDLTNMAD</sequence>
<name>A0ABT3T4R0_9GAMM</name>
<protein>
    <recommendedName>
        <fullName evidence="1">DUF6285 domain-containing protein</fullName>
    </recommendedName>
</protein>
<comment type="caution">
    <text evidence="2">The sequence shown here is derived from an EMBL/GenBank/DDBJ whole genome shotgun (WGS) entry which is preliminary data.</text>
</comment>
<evidence type="ECO:0000313" key="3">
    <source>
        <dbReference type="Proteomes" id="UP001143304"/>
    </source>
</evidence>
<dbReference type="Proteomes" id="UP001143304">
    <property type="component" value="Unassembled WGS sequence"/>
</dbReference>